<evidence type="ECO:0000313" key="3">
    <source>
        <dbReference type="Proteomes" id="UP000198948"/>
    </source>
</evidence>
<evidence type="ECO:0000313" key="2">
    <source>
        <dbReference type="EMBL" id="SES07254.1"/>
    </source>
</evidence>
<dbReference type="OrthoDB" id="9809586at2"/>
<reference evidence="2 3" key="1">
    <citation type="submission" date="2016-10" db="EMBL/GenBank/DDBJ databases">
        <authorList>
            <person name="de Groot N.N."/>
        </authorList>
    </citation>
    <scope>NUCLEOTIDE SEQUENCE [LARGE SCALE GENOMIC DNA]</scope>
    <source>
        <strain evidence="2 3">DSM 13760</strain>
    </source>
</reference>
<dbReference type="SUPFAM" id="SSF51735">
    <property type="entry name" value="NAD(P)-binding Rossmann-fold domains"/>
    <property type="match status" value="1"/>
</dbReference>
<evidence type="ECO:0000259" key="1">
    <source>
        <dbReference type="Pfam" id="PF01370"/>
    </source>
</evidence>
<dbReference type="STRING" id="142588.SAMN04488559_12711"/>
<dbReference type="Proteomes" id="UP000198948">
    <property type="component" value="Unassembled WGS sequence"/>
</dbReference>
<keyword evidence="3" id="KW-1185">Reference proteome</keyword>
<dbReference type="Pfam" id="PF01370">
    <property type="entry name" value="Epimerase"/>
    <property type="match status" value="1"/>
</dbReference>
<organism evidence="2 3">
    <name type="scientific">Isobaculum melis</name>
    <dbReference type="NCBI Taxonomy" id="142588"/>
    <lineage>
        <taxon>Bacteria</taxon>
        <taxon>Bacillati</taxon>
        <taxon>Bacillota</taxon>
        <taxon>Bacilli</taxon>
        <taxon>Lactobacillales</taxon>
        <taxon>Carnobacteriaceae</taxon>
        <taxon>Isobaculum</taxon>
    </lineage>
</organism>
<name>A0A1H9UDL2_9LACT</name>
<accession>A0A1H9UDL2</accession>
<dbReference type="InterPro" id="IPR001509">
    <property type="entry name" value="Epimerase_deHydtase"/>
</dbReference>
<dbReference type="RefSeq" id="WP_092654074.1">
    <property type="nucleotide sequence ID" value="NZ_FOHA01000027.1"/>
</dbReference>
<dbReference type="Gene3D" id="3.40.50.720">
    <property type="entry name" value="NAD(P)-binding Rossmann-like Domain"/>
    <property type="match status" value="1"/>
</dbReference>
<feature type="domain" description="NAD-dependent epimerase/dehydratase" evidence="1">
    <location>
        <begin position="4"/>
        <end position="70"/>
    </location>
</feature>
<dbReference type="InterPro" id="IPR036291">
    <property type="entry name" value="NAD(P)-bd_dom_sf"/>
</dbReference>
<proteinExistence type="predicted"/>
<dbReference type="EMBL" id="FOHA01000027">
    <property type="protein sequence ID" value="SES07254.1"/>
    <property type="molecule type" value="Genomic_DNA"/>
</dbReference>
<gene>
    <name evidence="2" type="ORF">SAMN04488559_12711</name>
</gene>
<sequence length="294" mass="32924">MKQILVFGGSRFFGKKIVELLLAKGHQVTLANRGKTKDSFGSNVNRIKIDRTDSSHPNWQVLAGKDWDVVIDNICFTKEEAAITIQYLAGKVKQYLFTSSLAVYSGQGTGENGGYLEADFNPVTYQIDADKTVDYGEGKRQAEVAFTMSQAFPVTSLRIPIVLDDDDYTERLHQYVRAVQHHESIAVKNQQAKISFIKGSEVANVMNWLIEEQLEGPINASSCDTLTIEQFLAWLEVGVGILPIIEETTTSSKPMPFDIAKDWFLDTHFIQKKGFLEIGLASWVPTLIKRLNQS</sequence>
<protein>
    <submittedName>
        <fullName evidence="2">Nucleoside-diphosphate-sugar epimerase</fullName>
    </submittedName>
</protein>
<dbReference type="AlphaFoldDB" id="A0A1H9UDL2"/>